<dbReference type="PANTHER" id="PTHR48228">
    <property type="entry name" value="SUCCINYL-COA--D-CITRAMALATE COA-TRANSFERASE"/>
    <property type="match status" value="1"/>
</dbReference>
<accession>A0A2N5X3W1</accession>
<organism evidence="1 2">
    <name type="scientific">Pseudohalioglobus lutimaris</name>
    <dbReference type="NCBI Taxonomy" id="1737061"/>
    <lineage>
        <taxon>Bacteria</taxon>
        <taxon>Pseudomonadati</taxon>
        <taxon>Pseudomonadota</taxon>
        <taxon>Gammaproteobacteria</taxon>
        <taxon>Cellvibrionales</taxon>
        <taxon>Halieaceae</taxon>
        <taxon>Pseudohalioglobus</taxon>
    </lineage>
</organism>
<dbReference type="SUPFAM" id="SSF89796">
    <property type="entry name" value="CoA-transferase family III (CaiB/BaiF)"/>
    <property type="match status" value="1"/>
</dbReference>
<name>A0A2N5X3W1_9GAMM</name>
<dbReference type="InterPro" id="IPR003673">
    <property type="entry name" value="CoA-Trfase_fam_III"/>
</dbReference>
<dbReference type="Proteomes" id="UP000235005">
    <property type="component" value="Unassembled WGS sequence"/>
</dbReference>
<evidence type="ECO:0000313" key="2">
    <source>
        <dbReference type="Proteomes" id="UP000235005"/>
    </source>
</evidence>
<dbReference type="PANTHER" id="PTHR48228:SF5">
    <property type="entry name" value="ALPHA-METHYLACYL-COA RACEMASE"/>
    <property type="match status" value="1"/>
</dbReference>
<gene>
    <name evidence="1" type="ORF">C0039_08950</name>
</gene>
<proteinExistence type="predicted"/>
<reference evidence="1 2" key="1">
    <citation type="submission" date="2018-01" db="EMBL/GenBank/DDBJ databases">
        <title>The draft genome sequence of Halioglobus lutimaris HF004.</title>
        <authorList>
            <person name="Du Z.-J."/>
            <person name="Shi M.-J."/>
        </authorList>
    </citation>
    <scope>NUCLEOTIDE SEQUENCE [LARGE SCALE GENOMIC DNA]</scope>
    <source>
        <strain evidence="1 2">HF004</strain>
    </source>
</reference>
<dbReference type="InterPro" id="IPR023606">
    <property type="entry name" value="CoA-Trfase_III_dom_1_sf"/>
</dbReference>
<dbReference type="OrthoDB" id="4909260at2"/>
<keyword evidence="2" id="KW-1185">Reference proteome</keyword>
<dbReference type="Gene3D" id="3.40.50.10540">
    <property type="entry name" value="Crotonobetainyl-coa:carnitine coa-transferase, domain 1"/>
    <property type="match status" value="1"/>
</dbReference>
<comment type="caution">
    <text evidence="1">The sequence shown here is derived from an EMBL/GenBank/DDBJ whole genome shotgun (WGS) entry which is preliminary data.</text>
</comment>
<dbReference type="EMBL" id="PKUS01000008">
    <property type="protein sequence ID" value="PLW69179.1"/>
    <property type="molecule type" value="Genomic_DNA"/>
</dbReference>
<dbReference type="RefSeq" id="WP_101517883.1">
    <property type="nucleotide sequence ID" value="NZ_PKUS01000008.1"/>
</dbReference>
<sequence length="470" mass="48863">MQSLIDIALPLAGRHITAPATDTAAAYMSRVLRSLGAEIAVPTVFSSLDVARDWAASGLVPLTGGNAAPLQGPAAIPSSARGALQALKLLLKDPSRLDSLNGASLLSERAALLDLQAGDQVSANGSCRLLATADGWLALNLARDEDRELLPAWLQVAVDPSDWDAVAAQVAMQSTVALVERGRLMGLPVADAESRRTSAEAWFSVAAQVVPAEARSSSAPLVVDLSSLWAGPLCTHLLELAGARVIKVESNARLDGARGGNPVFYDLLNGNKESVVLNLGTPLGREQLKALIARADIVVEASRPRALRQLGIEAEQMLASVPGLTWVSITGYGRGDPAAGWVAFGDDAAVAAGVAMATANPPQFCGDALADPLAGIHAALAAQAFWMAGGGALVDISLTGVTAYCLDFCLGIDRAMAVKGDTEKGDDGWAMRLGRHTLAIAKPEYRQGQARAASAGCDTRRILQEFGIRC</sequence>
<evidence type="ECO:0000313" key="1">
    <source>
        <dbReference type="EMBL" id="PLW69179.1"/>
    </source>
</evidence>
<dbReference type="Pfam" id="PF02515">
    <property type="entry name" value="CoA_transf_3"/>
    <property type="match status" value="1"/>
</dbReference>
<dbReference type="AlphaFoldDB" id="A0A2N5X3W1"/>
<dbReference type="GO" id="GO:0016740">
    <property type="term" value="F:transferase activity"/>
    <property type="evidence" value="ECO:0007669"/>
    <property type="project" value="UniProtKB-KW"/>
</dbReference>
<keyword evidence="1" id="KW-0808">Transferase</keyword>
<dbReference type="InterPro" id="IPR050509">
    <property type="entry name" value="CoA-transferase_III"/>
</dbReference>
<protein>
    <submittedName>
        <fullName evidence="1">CoA transferase</fullName>
    </submittedName>
</protein>